<feature type="compositionally biased region" description="Polar residues" evidence="1">
    <location>
        <begin position="55"/>
        <end position="101"/>
    </location>
</feature>
<reference evidence="2" key="1">
    <citation type="journal article" date="2022" name="bioRxiv">
        <title>Sequencing and chromosome-scale assembly of the giantPleurodeles waltlgenome.</title>
        <authorList>
            <person name="Brown T."/>
            <person name="Elewa A."/>
            <person name="Iarovenko S."/>
            <person name="Subramanian E."/>
            <person name="Araus A.J."/>
            <person name="Petzold A."/>
            <person name="Susuki M."/>
            <person name="Suzuki K.-i.T."/>
            <person name="Hayashi T."/>
            <person name="Toyoda A."/>
            <person name="Oliveira C."/>
            <person name="Osipova E."/>
            <person name="Leigh N.D."/>
            <person name="Simon A."/>
            <person name="Yun M.H."/>
        </authorList>
    </citation>
    <scope>NUCLEOTIDE SEQUENCE</scope>
    <source>
        <strain evidence="2">20211129_DDA</strain>
        <tissue evidence="2">Liver</tissue>
    </source>
</reference>
<comment type="caution">
    <text evidence="2">The sequence shown here is derived from an EMBL/GenBank/DDBJ whole genome shotgun (WGS) entry which is preliminary data.</text>
</comment>
<keyword evidence="3" id="KW-1185">Reference proteome</keyword>
<sequence length="180" mass="18668">MQQLTPSGQTPIVPSRLGANRPAAIHLGPCSEPSANFVLKAQNLGRQPGEESGDRPSSAQTLSTPEACSRSRPCSTGHAQQGSPQTHTNAAPASLTASAKPNQGRKPAGDSQVKASQRLRQATLHMAEAGPHSPPGSRIPEPPNWGLKLPQGGDLKVSIGQDYLAVRLGLTSTLVAIDVP</sequence>
<name>A0AAV7UIR7_PLEWA</name>
<evidence type="ECO:0000313" key="3">
    <source>
        <dbReference type="Proteomes" id="UP001066276"/>
    </source>
</evidence>
<evidence type="ECO:0000313" key="2">
    <source>
        <dbReference type="EMBL" id="KAJ1187884.1"/>
    </source>
</evidence>
<proteinExistence type="predicted"/>
<feature type="compositionally biased region" description="Polar residues" evidence="1">
    <location>
        <begin position="1"/>
        <end position="12"/>
    </location>
</feature>
<dbReference type="AlphaFoldDB" id="A0AAV7UIR7"/>
<gene>
    <name evidence="2" type="ORF">NDU88_004650</name>
</gene>
<protein>
    <submittedName>
        <fullName evidence="2">Uncharacterized protein</fullName>
    </submittedName>
</protein>
<evidence type="ECO:0000256" key="1">
    <source>
        <dbReference type="SAM" id="MobiDB-lite"/>
    </source>
</evidence>
<accession>A0AAV7UIR7</accession>
<feature type="region of interest" description="Disordered" evidence="1">
    <location>
        <begin position="1"/>
        <end position="143"/>
    </location>
</feature>
<dbReference type="EMBL" id="JANPWB010000005">
    <property type="protein sequence ID" value="KAJ1187884.1"/>
    <property type="molecule type" value="Genomic_DNA"/>
</dbReference>
<organism evidence="2 3">
    <name type="scientific">Pleurodeles waltl</name>
    <name type="common">Iberian ribbed newt</name>
    <dbReference type="NCBI Taxonomy" id="8319"/>
    <lineage>
        <taxon>Eukaryota</taxon>
        <taxon>Metazoa</taxon>
        <taxon>Chordata</taxon>
        <taxon>Craniata</taxon>
        <taxon>Vertebrata</taxon>
        <taxon>Euteleostomi</taxon>
        <taxon>Amphibia</taxon>
        <taxon>Batrachia</taxon>
        <taxon>Caudata</taxon>
        <taxon>Salamandroidea</taxon>
        <taxon>Salamandridae</taxon>
        <taxon>Pleurodelinae</taxon>
        <taxon>Pleurodeles</taxon>
    </lineage>
</organism>
<dbReference type="Proteomes" id="UP001066276">
    <property type="component" value="Chromosome 3_1"/>
</dbReference>